<feature type="compositionally biased region" description="Low complexity" evidence="4">
    <location>
        <begin position="346"/>
        <end position="361"/>
    </location>
</feature>
<dbReference type="OrthoDB" id="21513at2759"/>
<feature type="compositionally biased region" description="Low complexity" evidence="4">
    <location>
        <begin position="110"/>
        <end position="126"/>
    </location>
</feature>
<keyword evidence="2 3" id="KW-0539">Nucleus</keyword>
<gene>
    <name evidence="6" type="ORF">CHIRRI_LOCUS12566</name>
</gene>
<reference evidence="6" key="2">
    <citation type="submission" date="2022-10" db="EMBL/GenBank/DDBJ databases">
        <authorList>
            <consortium name="ENA_rothamsted_submissions"/>
            <consortium name="culmorum"/>
            <person name="King R."/>
        </authorList>
    </citation>
    <scope>NUCLEOTIDE SEQUENCE</scope>
</reference>
<evidence type="ECO:0000256" key="3">
    <source>
        <dbReference type="PROSITE-ProRule" id="PRU00649"/>
    </source>
</evidence>
<feature type="compositionally biased region" description="Basic and acidic residues" evidence="4">
    <location>
        <begin position="213"/>
        <end position="248"/>
    </location>
</feature>
<dbReference type="Proteomes" id="UP001153620">
    <property type="component" value="Chromosome 3"/>
</dbReference>
<dbReference type="Gene3D" id="6.10.250.3180">
    <property type="match status" value="1"/>
</dbReference>
<dbReference type="SUPFAM" id="SSF47676">
    <property type="entry name" value="Conserved domain common to transcription factors TFIIS, elongin A, CRSP70"/>
    <property type="match status" value="1"/>
</dbReference>
<dbReference type="PROSITE" id="PS51319">
    <property type="entry name" value="TFIIS_N"/>
    <property type="match status" value="1"/>
</dbReference>
<dbReference type="PANTHER" id="PTHR15141:SF76">
    <property type="entry name" value="TRANSCRIPTION ELONGATION FACTOR B POLYPEPTIDE 3"/>
    <property type="match status" value="1"/>
</dbReference>
<dbReference type="InterPro" id="IPR035441">
    <property type="entry name" value="TFIIS/LEDGF_dom_sf"/>
</dbReference>
<feature type="compositionally biased region" description="Low complexity" evidence="4">
    <location>
        <begin position="321"/>
        <end position="335"/>
    </location>
</feature>
<dbReference type="PANTHER" id="PTHR15141">
    <property type="entry name" value="TRANSCRIPTION ELONGATION FACTOR B POLYPEPTIDE 3"/>
    <property type="match status" value="1"/>
</dbReference>
<dbReference type="GO" id="GO:0070449">
    <property type="term" value="C:elongin complex"/>
    <property type="evidence" value="ECO:0007669"/>
    <property type="project" value="InterPro"/>
</dbReference>
<feature type="compositionally biased region" description="Basic residues" evidence="4">
    <location>
        <begin position="260"/>
        <end position="273"/>
    </location>
</feature>
<evidence type="ECO:0000313" key="7">
    <source>
        <dbReference type="Proteomes" id="UP001153620"/>
    </source>
</evidence>
<feature type="compositionally biased region" description="Low complexity" evidence="4">
    <location>
        <begin position="249"/>
        <end position="259"/>
    </location>
</feature>
<reference evidence="6" key="1">
    <citation type="submission" date="2022-01" db="EMBL/GenBank/DDBJ databases">
        <authorList>
            <person name="King R."/>
        </authorList>
    </citation>
    <scope>NUCLEOTIDE SEQUENCE</scope>
</reference>
<sequence length="664" mass="74227">MDEKINFIRHYQNSIEKSKDNLERVLHCLKKLQNLRINVQDLQETGIGKTVNSLREIDGEVGELASALITKWKQLINTMNDEEEHKFEPPHPPPREKIEPKKPEKSSLESSNGTKKSSKSSSSSSSNHHHSSSSKQKHTNHLSSTNNHQSSSSNHNHHSSSSSSNHHHHSDHKHKEHKKSPDSKSSESKHHKSHHTSSSSSSSHKTSNSHKRSREDAESKENESKSKKVKSDHEKSDKKSNGSNDVKKSSPTSNGTSSKSTKKEHKSSTKRKHTEVVEQEFDGASGMGFAEALGMADMPSSSSSTKRPKHDQFADKITITKSSSSSSKSKSSSSSSKKEKEKDKPSTSSASSSSRPSTSKAAQNYTQAPKLLTQKPKLDLLSDIANELPSDVSIPEYRPVPLNSAMKDYINQNSNGTASTSRHTRNLTESELLIESFSSQKSRTRVFSGNCRARSEIPKLYELCLRVLTDNLDYVECTGGVPFDILRPALEKAKPDQLANIEYYNPYLLDDSDILWKPHCQRTWKNRHPAEMESWRDMYERCIREDAEKLTRLTKNIKVSQDTLSSSVQKTKMAFVDTMVKAPRGVARKQEQFGTANKPVVSPAARVESLRNVQPNLAVRGDVRLRVAAGLRDDAQQLGRGTVQRANLVKKAPMMAKILSKFKR</sequence>
<dbReference type="CDD" id="cd00183">
    <property type="entry name" value="TFIIS_I"/>
    <property type="match status" value="1"/>
</dbReference>
<dbReference type="GO" id="GO:0006368">
    <property type="term" value="P:transcription elongation by RNA polymerase II"/>
    <property type="evidence" value="ECO:0007669"/>
    <property type="project" value="InterPro"/>
</dbReference>
<feature type="compositionally biased region" description="Basic and acidic residues" evidence="4">
    <location>
        <begin position="83"/>
        <end position="107"/>
    </location>
</feature>
<protein>
    <recommendedName>
        <fullName evidence="5">TFIIS N-terminal domain-containing protein</fullName>
    </recommendedName>
</protein>
<feature type="domain" description="TFIIS N-terminal" evidence="5">
    <location>
        <begin position="6"/>
        <end position="79"/>
    </location>
</feature>
<name>A0A9N9S686_9DIPT</name>
<feature type="compositionally biased region" description="Basic residues" evidence="4">
    <location>
        <begin position="165"/>
        <end position="178"/>
    </location>
</feature>
<feature type="compositionally biased region" description="Low complexity" evidence="4">
    <location>
        <begin position="196"/>
        <end position="206"/>
    </location>
</feature>
<evidence type="ECO:0000256" key="2">
    <source>
        <dbReference type="ARBA" id="ARBA00023242"/>
    </source>
</evidence>
<proteinExistence type="predicted"/>
<comment type="subcellular location">
    <subcellularLocation>
        <location evidence="1 3">Nucleus</location>
    </subcellularLocation>
</comment>
<dbReference type="InterPro" id="IPR017923">
    <property type="entry name" value="TFIIS_N"/>
</dbReference>
<evidence type="ECO:0000259" key="5">
    <source>
        <dbReference type="PROSITE" id="PS51319"/>
    </source>
</evidence>
<dbReference type="EMBL" id="OU895879">
    <property type="protein sequence ID" value="CAG9809746.1"/>
    <property type="molecule type" value="Genomic_DNA"/>
</dbReference>
<dbReference type="SMART" id="SM00509">
    <property type="entry name" value="TFS2N"/>
    <property type="match status" value="1"/>
</dbReference>
<dbReference type="InterPro" id="IPR010684">
    <property type="entry name" value="RNA_pol_II_trans_fac_SIII_A"/>
</dbReference>
<feature type="compositionally biased region" description="Low complexity" evidence="4">
    <location>
        <begin position="141"/>
        <end position="164"/>
    </location>
</feature>
<dbReference type="InterPro" id="IPR003617">
    <property type="entry name" value="TFIIS/CRSP70_N_sub"/>
</dbReference>
<evidence type="ECO:0000313" key="6">
    <source>
        <dbReference type="EMBL" id="CAG9809746.1"/>
    </source>
</evidence>
<feature type="compositionally biased region" description="Basic and acidic residues" evidence="4">
    <location>
        <begin position="336"/>
        <end position="345"/>
    </location>
</feature>
<evidence type="ECO:0000256" key="1">
    <source>
        <dbReference type="ARBA" id="ARBA00004123"/>
    </source>
</evidence>
<evidence type="ECO:0000256" key="4">
    <source>
        <dbReference type="SAM" id="MobiDB-lite"/>
    </source>
</evidence>
<keyword evidence="7" id="KW-1185">Reference proteome</keyword>
<dbReference type="InterPro" id="IPR051870">
    <property type="entry name" value="Elongin-A_domain"/>
</dbReference>
<feature type="compositionally biased region" description="Basic residues" evidence="4">
    <location>
        <begin position="127"/>
        <end position="140"/>
    </location>
</feature>
<dbReference type="Gene3D" id="1.20.930.10">
    <property type="entry name" value="Conserved domain common to transcription factors TFIIS, elongin A, CRSP70"/>
    <property type="match status" value="1"/>
</dbReference>
<feature type="compositionally biased region" description="Basic and acidic residues" evidence="4">
    <location>
        <begin position="179"/>
        <end position="188"/>
    </location>
</feature>
<dbReference type="Pfam" id="PF08711">
    <property type="entry name" value="Med26"/>
    <property type="match status" value="1"/>
</dbReference>
<feature type="region of interest" description="Disordered" evidence="4">
    <location>
        <begin position="82"/>
        <end position="371"/>
    </location>
</feature>
<dbReference type="AlphaFoldDB" id="A0A9N9S686"/>
<dbReference type="Pfam" id="PF06881">
    <property type="entry name" value="Elongin_A"/>
    <property type="match status" value="1"/>
</dbReference>
<accession>A0A9N9S686</accession>
<organism evidence="6 7">
    <name type="scientific">Chironomus riparius</name>
    <dbReference type="NCBI Taxonomy" id="315576"/>
    <lineage>
        <taxon>Eukaryota</taxon>
        <taxon>Metazoa</taxon>
        <taxon>Ecdysozoa</taxon>
        <taxon>Arthropoda</taxon>
        <taxon>Hexapoda</taxon>
        <taxon>Insecta</taxon>
        <taxon>Pterygota</taxon>
        <taxon>Neoptera</taxon>
        <taxon>Endopterygota</taxon>
        <taxon>Diptera</taxon>
        <taxon>Nematocera</taxon>
        <taxon>Chironomoidea</taxon>
        <taxon>Chironomidae</taxon>
        <taxon>Chironominae</taxon>
        <taxon>Chironomus</taxon>
    </lineage>
</organism>